<accession>A0ABZ2M6V4</accession>
<reference evidence="1 2" key="1">
    <citation type="submission" date="2021-12" db="EMBL/GenBank/DDBJ databases">
        <title>Discovery of the Pendulisporaceae a myxobacterial family with distinct sporulation behavior and unique specialized metabolism.</title>
        <authorList>
            <person name="Garcia R."/>
            <person name="Popoff A."/>
            <person name="Bader C.D."/>
            <person name="Loehr J."/>
            <person name="Walesch S."/>
            <person name="Walt C."/>
            <person name="Boldt J."/>
            <person name="Bunk B."/>
            <person name="Haeckl F.J.F.P.J."/>
            <person name="Gunesch A.P."/>
            <person name="Birkelbach J."/>
            <person name="Nuebel U."/>
            <person name="Pietschmann T."/>
            <person name="Bach T."/>
            <person name="Mueller R."/>
        </authorList>
    </citation>
    <scope>NUCLEOTIDE SEQUENCE [LARGE SCALE GENOMIC DNA]</scope>
    <source>
        <strain evidence="1 2">MSr11954</strain>
    </source>
</reference>
<dbReference type="RefSeq" id="WP_394827862.1">
    <property type="nucleotide sequence ID" value="NZ_CP089984.1"/>
</dbReference>
<dbReference type="Proteomes" id="UP001370348">
    <property type="component" value="Chromosome"/>
</dbReference>
<proteinExistence type="predicted"/>
<evidence type="ECO:0000313" key="1">
    <source>
        <dbReference type="EMBL" id="WXB18220.1"/>
    </source>
</evidence>
<sequence>MTLRRPSLTGPIAIRRSVNEVHDGELHLAGDQRHVQLKVSRPSELPAEDGWSMANGD</sequence>
<gene>
    <name evidence="1" type="ORF">LZC94_13270</name>
</gene>
<organism evidence="1 2">
    <name type="scientific">Pendulispora albinea</name>
    <dbReference type="NCBI Taxonomy" id="2741071"/>
    <lineage>
        <taxon>Bacteria</taxon>
        <taxon>Pseudomonadati</taxon>
        <taxon>Myxococcota</taxon>
        <taxon>Myxococcia</taxon>
        <taxon>Myxococcales</taxon>
        <taxon>Sorangiineae</taxon>
        <taxon>Pendulisporaceae</taxon>
        <taxon>Pendulispora</taxon>
    </lineage>
</organism>
<protein>
    <submittedName>
        <fullName evidence="1">Uncharacterized protein</fullName>
    </submittedName>
</protein>
<keyword evidence="2" id="KW-1185">Reference proteome</keyword>
<name>A0ABZ2M6V4_9BACT</name>
<evidence type="ECO:0000313" key="2">
    <source>
        <dbReference type="Proteomes" id="UP001370348"/>
    </source>
</evidence>
<dbReference type="EMBL" id="CP089984">
    <property type="protein sequence ID" value="WXB18220.1"/>
    <property type="molecule type" value="Genomic_DNA"/>
</dbReference>